<evidence type="ECO:0000313" key="7">
    <source>
        <dbReference type="EMBL" id="KAJ9180706.1"/>
    </source>
</evidence>
<comment type="caution">
    <text evidence="5">Lacks conserved residue(s) required for the propagation of feature annotation.</text>
</comment>
<accession>A0ABQ9MK69</accession>
<protein>
    <recommendedName>
        <fullName evidence="9">Scarecrow-like protein 9</fullName>
    </recommendedName>
</protein>
<feature type="region of interest" description="VHIID" evidence="5">
    <location>
        <begin position="451"/>
        <end position="516"/>
    </location>
</feature>
<organism evidence="7 8">
    <name type="scientific">Hevea brasiliensis</name>
    <name type="common">Para rubber tree</name>
    <name type="synonym">Siphonia brasiliensis</name>
    <dbReference type="NCBI Taxonomy" id="3981"/>
    <lineage>
        <taxon>Eukaryota</taxon>
        <taxon>Viridiplantae</taxon>
        <taxon>Streptophyta</taxon>
        <taxon>Embryophyta</taxon>
        <taxon>Tracheophyta</taxon>
        <taxon>Spermatophyta</taxon>
        <taxon>Magnoliopsida</taxon>
        <taxon>eudicotyledons</taxon>
        <taxon>Gunneridae</taxon>
        <taxon>Pentapetalae</taxon>
        <taxon>rosids</taxon>
        <taxon>fabids</taxon>
        <taxon>Malpighiales</taxon>
        <taxon>Euphorbiaceae</taxon>
        <taxon>Crotonoideae</taxon>
        <taxon>Micrandreae</taxon>
        <taxon>Hevea</taxon>
    </lineage>
</organism>
<dbReference type="Proteomes" id="UP001174677">
    <property type="component" value="Chromosome 5"/>
</dbReference>
<evidence type="ECO:0000313" key="8">
    <source>
        <dbReference type="Proteomes" id="UP001174677"/>
    </source>
</evidence>
<evidence type="ECO:0000256" key="3">
    <source>
        <dbReference type="ARBA" id="ARBA00023163"/>
    </source>
</evidence>
<comment type="similarity">
    <text evidence="5">Belongs to the GRAS family.</text>
</comment>
<sequence>MDPRLRGFSSSLNGTQLGNRPLSVLSNQSRVSGQRFDNTFIDHNFMEFPYLPPDPKSSKVTPNSNAVHEEDSPEDCDFSDAVLRYVSQMLMEEDMEDKTCMLQDSLDLQAAEKSFYEVLGKKYPPSPEPNHASTCQNSENPYYSFTSNCSDDNHGGSYLDDNTCIQNLRYYDSFQQQTLRVSSMSQSSYSSSNSVITSMDGLVDSPSSSFQISDWKNESQSISQFMKGVEEASKFLPNGDVFFRNIEVNRFLSREPKARISEVTIKEERKDEEEYSLSGPRGRKNLHRQDGDIEEERSSKQPAVYAESDMEPHVFDRLLLYSAGEGWEDLKDLCEAFKNAAIKNDQNQNVQSKGSSGRKGQRKKLNGRKNVVDLRTLLINCAQAVAADDCRRANELLKQVRQHSSPFGDGNQRLAHCFANGLESRLAGTGSQIYKGLVSKRTSATNILKAYHLYLAACPFLKLSNFASNKTIMNLSANSMRLHIIDFGILYGFQWPTLIQRLSWRPGGPPNVRITGIDFPQPGFRPAERVEETGRRLATYAKKFNVPFEYSAIAKKWETIKLEELKIDREEVIVVTCFYRARNLLDETVAVDSQKDIVLQLVRKINPDIFIHAITNGAYSAPFFVTRFREALFHFSSLFDMLDTIVPREHQERMLIEKEIIGREALNVVACEGWERVERPETYKQWQVRTLRAGFVQLSFDREIVKRATDKVRTLYHKDFLIDEDGRWLLQGWKGRIIYTLSVWRPT</sequence>
<feature type="region of interest" description="Disordered" evidence="6">
    <location>
        <begin position="268"/>
        <end position="305"/>
    </location>
</feature>
<feature type="compositionally biased region" description="Polar residues" evidence="6">
    <location>
        <begin position="8"/>
        <end position="26"/>
    </location>
</feature>
<feature type="compositionally biased region" description="Basic and acidic residues" evidence="6">
    <location>
        <begin position="287"/>
        <end position="299"/>
    </location>
</feature>
<reference evidence="7" key="1">
    <citation type="journal article" date="2023" name="Plant Biotechnol. J.">
        <title>Chromosome-level wild Hevea brasiliensis genome provides new tools for genomic-assisted breeding and valuable loci to elevate rubber yield.</title>
        <authorList>
            <person name="Cheng H."/>
            <person name="Song X."/>
            <person name="Hu Y."/>
            <person name="Wu T."/>
            <person name="Yang Q."/>
            <person name="An Z."/>
            <person name="Feng S."/>
            <person name="Deng Z."/>
            <person name="Wu W."/>
            <person name="Zeng X."/>
            <person name="Tu M."/>
            <person name="Wang X."/>
            <person name="Huang H."/>
        </authorList>
    </citation>
    <scope>NUCLEOTIDE SEQUENCE</scope>
    <source>
        <strain evidence="7">MT/VB/25A 57/8</strain>
    </source>
</reference>
<dbReference type="PROSITE" id="PS50985">
    <property type="entry name" value="GRAS"/>
    <property type="match status" value="1"/>
</dbReference>
<evidence type="ECO:0000256" key="1">
    <source>
        <dbReference type="ARBA" id="ARBA00004123"/>
    </source>
</evidence>
<keyword evidence="4" id="KW-0539">Nucleus</keyword>
<dbReference type="InterPro" id="IPR005202">
    <property type="entry name" value="TF_GRAS"/>
</dbReference>
<evidence type="ECO:0000256" key="2">
    <source>
        <dbReference type="ARBA" id="ARBA00023015"/>
    </source>
</evidence>
<gene>
    <name evidence="7" type="ORF">P3X46_008919</name>
</gene>
<feature type="region of interest" description="Leucine repeat I (LRI)" evidence="5">
    <location>
        <begin position="372"/>
        <end position="432"/>
    </location>
</feature>
<dbReference type="PANTHER" id="PTHR31636">
    <property type="entry name" value="OSJNBA0084A10.13 PROTEIN-RELATED"/>
    <property type="match status" value="1"/>
</dbReference>
<name>A0ABQ9MK69_HEVBR</name>
<feature type="short sequence motif" description="VHIID" evidence="5">
    <location>
        <begin position="482"/>
        <end position="486"/>
    </location>
</feature>
<comment type="caution">
    <text evidence="7">The sequence shown here is derived from an EMBL/GenBank/DDBJ whole genome shotgun (WGS) entry which is preliminary data.</text>
</comment>
<feature type="region of interest" description="Disordered" evidence="6">
    <location>
        <begin position="345"/>
        <end position="366"/>
    </location>
</feature>
<keyword evidence="3" id="KW-0804">Transcription</keyword>
<evidence type="ECO:0000256" key="4">
    <source>
        <dbReference type="ARBA" id="ARBA00023242"/>
    </source>
</evidence>
<keyword evidence="8" id="KW-1185">Reference proteome</keyword>
<evidence type="ECO:0000256" key="6">
    <source>
        <dbReference type="SAM" id="MobiDB-lite"/>
    </source>
</evidence>
<keyword evidence="2" id="KW-0805">Transcription regulation</keyword>
<dbReference type="EMBL" id="JARPOI010000005">
    <property type="protein sequence ID" value="KAJ9180706.1"/>
    <property type="molecule type" value="Genomic_DNA"/>
</dbReference>
<feature type="region of interest" description="SAW" evidence="5">
    <location>
        <begin position="670"/>
        <end position="745"/>
    </location>
</feature>
<evidence type="ECO:0000256" key="5">
    <source>
        <dbReference type="PROSITE-ProRule" id="PRU01191"/>
    </source>
</evidence>
<proteinExistence type="inferred from homology"/>
<feature type="region of interest" description="Disordered" evidence="6">
    <location>
        <begin position="1"/>
        <end position="26"/>
    </location>
</feature>
<feature type="region of interest" description="Leucine repeat II (LRII)" evidence="5">
    <location>
        <begin position="532"/>
        <end position="564"/>
    </location>
</feature>
<comment type="subcellular location">
    <subcellularLocation>
        <location evidence="1">Nucleus</location>
    </subcellularLocation>
</comment>
<evidence type="ECO:0008006" key="9">
    <source>
        <dbReference type="Google" id="ProtNLM"/>
    </source>
</evidence>
<dbReference type="Pfam" id="PF03514">
    <property type="entry name" value="GRAS"/>
    <property type="match status" value="1"/>
</dbReference>
<feature type="region of interest" description="Disordered" evidence="6">
    <location>
        <begin position="52"/>
        <end position="75"/>
    </location>
</feature>